<accession>A0A1L3KKH2</accession>
<evidence type="ECO:0000313" key="2">
    <source>
        <dbReference type="EMBL" id="APG77910.1"/>
    </source>
</evidence>
<dbReference type="GO" id="GO:0019013">
    <property type="term" value="C:viral nucleocapsid"/>
    <property type="evidence" value="ECO:0007669"/>
    <property type="project" value="UniProtKB-KW"/>
</dbReference>
<name>A0A1L3KKH2_9VIRU</name>
<feature type="compositionally biased region" description="Low complexity" evidence="1">
    <location>
        <begin position="1"/>
        <end position="24"/>
    </location>
</feature>
<proteinExistence type="predicted"/>
<dbReference type="EMBL" id="KX883888">
    <property type="protein sequence ID" value="APG77910.1"/>
    <property type="molecule type" value="Genomic_RNA"/>
</dbReference>
<keyword evidence="2" id="KW-0946">Virion</keyword>
<keyword evidence="2" id="KW-0543">Viral nucleoprotein</keyword>
<sequence>MATGTTGPSASSSNSNTMDTADSTPPIETGKKVKVDKEYLGKVYATIKEGMAKASDGKINMRFDYNLEVVGSVVLTLLWKPSQTFTTKYHVVTEQDGVLRKTEWVPNWTTLKAWAEGTQKALDPKQLFPILFLIQMTVKAKEEIIYHKNQVSKELALPAWTEIYAEGKSIANKLKKSRNLSVGPLTHVLALKKMFNLSSQDKSKLNEAAVANIKKRHIDALKRQLISETQRSIVDEFASNNFENLPLLAASMASIKPHIEHHYALPPYIIFHIDCLKGANMTDNWVLIKIAEAVPKITKICPKDWKDPLDQILVHQVFGTWKENLAVIEWAFGRTFDERSKWGGPSQIKNLQTCVKSTYSFSCVNFSKPQKGAPRNIGPAQSQQLSNTVVMRGKRKVIDHFSDPEEIVKRMKPSGQNLMQRIQSEFKTYQALEKEGTGDWQSVNIDGTLGAVIECPVQQVKFFFGTPSASS</sequence>
<protein>
    <submittedName>
        <fullName evidence="2">Nucleocapsid protein</fullName>
    </submittedName>
</protein>
<feature type="region of interest" description="Disordered" evidence="1">
    <location>
        <begin position="1"/>
        <end position="28"/>
    </location>
</feature>
<evidence type="ECO:0000256" key="1">
    <source>
        <dbReference type="SAM" id="MobiDB-lite"/>
    </source>
</evidence>
<dbReference type="SUPFAM" id="SSF161003">
    <property type="entry name" value="flu NP-like"/>
    <property type="match status" value="1"/>
</dbReference>
<reference evidence="2" key="1">
    <citation type="journal article" date="2016" name="Nature">
        <title>Redefining the invertebrate RNA virosphere.</title>
        <authorList>
            <person name="Shi M."/>
            <person name="Lin X.D."/>
            <person name="Tian J.H."/>
            <person name="Chen L.J."/>
            <person name="Chen X."/>
            <person name="Li C.X."/>
            <person name="Qin X.C."/>
            <person name="Li J."/>
            <person name="Cao J.P."/>
            <person name="Eden J.S."/>
            <person name="Buchmann J."/>
            <person name="Wang W."/>
            <person name="Xu J."/>
            <person name="Holmes E.C."/>
            <person name="Zhang Y.Z."/>
        </authorList>
    </citation>
    <scope>NUCLEOTIDE SEQUENCE</scope>
    <source>
        <strain evidence="2">ZCM21154</strain>
    </source>
</reference>
<organism evidence="2">
    <name type="scientific">Hubei orthoptera virus 6</name>
    <dbReference type="NCBI Taxonomy" id="1923014"/>
    <lineage>
        <taxon>Viruses</taxon>
        <taxon>Riboviria</taxon>
    </lineage>
</organism>